<dbReference type="FunFam" id="3.30.70.890:FF:000001">
    <property type="entry name" value="Galactokinase"/>
    <property type="match status" value="1"/>
</dbReference>
<organism evidence="15 16">
    <name type="scientific">Deinococcus cellulosilyticus (strain DSM 18568 / NBRC 106333 / KACC 11606 / 5516J-15)</name>
    <dbReference type="NCBI Taxonomy" id="1223518"/>
    <lineage>
        <taxon>Bacteria</taxon>
        <taxon>Thermotogati</taxon>
        <taxon>Deinococcota</taxon>
        <taxon>Deinococci</taxon>
        <taxon>Deinococcales</taxon>
        <taxon>Deinococcaceae</taxon>
        <taxon>Deinococcus</taxon>
    </lineage>
</organism>
<dbReference type="EC" id="2.7.1.6" evidence="11"/>
<evidence type="ECO:0000313" key="16">
    <source>
        <dbReference type="Proteomes" id="UP000321306"/>
    </source>
</evidence>
<dbReference type="SUPFAM" id="SSF54211">
    <property type="entry name" value="Ribosomal protein S5 domain 2-like"/>
    <property type="match status" value="1"/>
</dbReference>
<comment type="similarity">
    <text evidence="1">Belongs to the GHMP kinase family. GalK subfamily.</text>
</comment>
<feature type="domain" description="GHMP kinase N-terminal" evidence="12">
    <location>
        <begin position="81"/>
        <end position="164"/>
    </location>
</feature>
<dbReference type="RefSeq" id="WP_146884528.1">
    <property type="nucleotide sequence ID" value="NZ_BJXB01000009.1"/>
</dbReference>
<reference evidence="15 16" key="1">
    <citation type="submission" date="2019-07" db="EMBL/GenBank/DDBJ databases">
        <title>Whole genome shotgun sequence of Deinococcus cellulosilyticus NBRC 106333.</title>
        <authorList>
            <person name="Hosoyama A."/>
            <person name="Uohara A."/>
            <person name="Ohji S."/>
            <person name="Ichikawa N."/>
        </authorList>
    </citation>
    <scope>NUCLEOTIDE SEQUENCE [LARGE SCALE GENOMIC DNA]</scope>
    <source>
        <strain evidence="15 16">NBRC 106333</strain>
    </source>
</reference>
<evidence type="ECO:0000256" key="1">
    <source>
        <dbReference type="ARBA" id="ARBA00006566"/>
    </source>
</evidence>
<dbReference type="EMBL" id="BJXB01000009">
    <property type="protein sequence ID" value="GEM46728.1"/>
    <property type="molecule type" value="Genomic_DNA"/>
</dbReference>
<dbReference type="Gene3D" id="3.30.70.890">
    <property type="entry name" value="GHMP kinase, C-terminal domain"/>
    <property type="match status" value="1"/>
</dbReference>
<dbReference type="GO" id="GO:0046872">
    <property type="term" value="F:metal ion binding"/>
    <property type="evidence" value="ECO:0007669"/>
    <property type="project" value="UniProtKB-KW"/>
</dbReference>
<evidence type="ECO:0000256" key="5">
    <source>
        <dbReference type="ARBA" id="ARBA00022741"/>
    </source>
</evidence>
<dbReference type="PIRSF" id="PIRSF000530">
    <property type="entry name" value="Galactokinase"/>
    <property type="match status" value="1"/>
</dbReference>
<dbReference type="GO" id="GO:0004335">
    <property type="term" value="F:galactokinase activity"/>
    <property type="evidence" value="ECO:0007669"/>
    <property type="project" value="UniProtKB-UniRule"/>
</dbReference>
<evidence type="ECO:0000256" key="10">
    <source>
        <dbReference type="ARBA" id="ARBA00023277"/>
    </source>
</evidence>
<proteinExistence type="inferred from homology"/>
<dbReference type="AlphaFoldDB" id="A0A511N2P3"/>
<dbReference type="InterPro" id="IPR013750">
    <property type="entry name" value="GHMP_kinase_C_dom"/>
</dbReference>
<dbReference type="InterPro" id="IPR006204">
    <property type="entry name" value="GHMP_kinase_N_dom"/>
</dbReference>
<evidence type="ECO:0000256" key="11">
    <source>
        <dbReference type="NCBIfam" id="TIGR00131"/>
    </source>
</evidence>
<dbReference type="SUPFAM" id="SSF55060">
    <property type="entry name" value="GHMP Kinase, C-terminal domain"/>
    <property type="match status" value="1"/>
</dbReference>
<evidence type="ECO:0000256" key="6">
    <source>
        <dbReference type="ARBA" id="ARBA00022777"/>
    </source>
</evidence>
<keyword evidence="7" id="KW-0067">ATP-binding</keyword>
<dbReference type="InterPro" id="IPR000705">
    <property type="entry name" value="Galactokinase"/>
</dbReference>
<dbReference type="GO" id="GO:0005524">
    <property type="term" value="F:ATP binding"/>
    <property type="evidence" value="ECO:0007669"/>
    <property type="project" value="UniProtKB-UniRule"/>
</dbReference>
<evidence type="ECO:0000259" key="12">
    <source>
        <dbReference type="Pfam" id="PF00288"/>
    </source>
</evidence>
<dbReference type="PANTHER" id="PTHR10457">
    <property type="entry name" value="MEVALONATE KINASE/GALACTOKINASE"/>
    <property type="match status" value="1"/>
</dbReference>
<keyword evidence="8" id="KW-0460">Magnesium</keyword>
<feature type="domain" description="Galactokinase N-terminal" evidence="14">
    <location>
        <begin position="2"/>
        <end position="49"/>
    </location>
</feature>
<dbReference type="FunFam" id="3.30.230.10:FF:000017">
    <property type="entry name" value="Galactokinase"/>
    <property type="match status" value="1"/>
</dbReference>
<keyword evidence="2" id="KW-0963">Cytoplasm</keyword>
<keyword evidence="16" id="KW-1185">Reference proteome</keyword>
<keyword evidence="10" id="KW-0119">Carbohydrate metabolism</keyword>
<keyword evidence="3" id="KW-0808">Transferase</keyword>
<dbReference type="InterPro" id="IPR014721">
    <property type="entry name" value="Ribsml_uS5_D2-typ_fold_subgr"/>
</dbReference>
<keyword evidence="5" id="KW-0547">Nucleotide-binding</keyword>
<evidence type="ECO:0000259" key="14">
    <source>
        <dbReference type="Pfam" id="PF10509"/>
    </source>
</evidence>
<evidence type="ECO:0000313" key="15">
    <source>
        <dbReference type="EMBL" id="GEM46728.1"/>
    </source>
</evidence>
<dbReference type="GO" id="GO:0005829">
    <property type="term" value="C:cytosol"/>
    <property type="evidence" value="ECO:0007669"/>
    <property type="project" value="TreeGrafter"/>
</dbReference>
<dbReference type="InterPro" id="IPR020568">
    <property type="entry name" value="Ribosomal_Su5_D2-typ_SF"/>
</dbReference>
<gene>
    <name evidence="15" type="ORF">DC3_23630</name>
</gene>
<keyword evidence="9" id="KW-0299">Galactose metabolism</keyword>
<dbReference type="Proteomes" id="UP000321306">
    <property type="component" value="Unassembled WGS sequence"/>
</dbReference>
<name>A0A511N2P3_DEIC1</name>
<dbReference type="PANTHER" id="PTHR10457:SF7">
    <property type="entry name" value="GALACTOKINASE-RELATED"/>
    <property type="match status" value="1"/>
</dbReference>
<evidence type="ECO:0000256" key="2">
    <source>
        <dbReference type="ARBA" id="ARBA00022490"/>
    </source>
</evidence>
<evidence type="ECO:0000256" key="3">
    <source>
        <dbReference type="ARBA" id="ARBA00022679"/>
    </source>
</evidence>
<protein>
    <recommendedName>
        <fullName evidence="11">Galactokinase</fullName>
        <ecNumber evidence="11">2.7.1.6</ecNumber>
    </recommendedName>
</protein>
<dbReference type="PRINTS" id="PR00959">
    <property type="entry name" value="MEVGALKINASE"/>
</dbReference>
<sequence length="349" mass="37708">MSFQDIFGHEPTITRSAPGRVNLLGEHTDYNGGFVLPTAIPQETTVSLSVSEDGLDHIYSADLNERQDLPRNGQPEGFAKYVQGSVRVLEQKASIPPLNIHVSSNVPMGAGLSSSAALEVAVIRAVNDLLKLGLDGVEIALLAQKAEHRFAGVMCGIMDQMASSVASTREMLLLDTLTLERKLIPLPEGYEVLVMDSGAKRRLAESGYNTRRAECEKACELLGIASLRDAELSDVDRLPEPLNKRARHVITENARVQEALTATAERFGELMNQSHASMRDDYEASHEQVDALVSLLQQHQDVLGARITGAGWGGCCVALVKAGTARQVSEEVLKAFNETGGTGRLVVPQ</sequence>
<evidence type="ECO:0000256" key="9">
    <source>
        <dbReference type="ARBA" id="ARBA00023144"/>
    </source>
</evidence>
<dbReference type="NCBIfam" id="TIGR00131">
    <property type="entry name" value="gal_kin"/>
    <property type="match status" value="1"/>
</dbReference>
<dbReference type="Pfam" id="PF10509">
    <property type="entry name" value="GalKase_gal_bdg"/>
    <property type="match status" value="1"/>
</dbReference>
<keyword evidence="4" id="KW-0479">Metal-binding</keyword>
<dbReference type="InterPro" id="IPR006203">
    <property type="entry name" value="GHMP_knse_ATP-bd_CS"/>
</dbReference>
<keyword evidence="6 15" id="KW-0418">Kinase</keyword>
<dbReference type="Pfam" id="PF08544">
    <property type="entry name" value="GHMP_kinases_C"/>
    <property type="match status" value="1"/>
</dbReference>
<dbReference type="Pfam" id="PF00288">
    <property type="entry name" value="GHMP_kinases_N"/>
    <property type="match status" value="1"/>
</dbReference>
<dbReference type="GO" id="GO:0006012">
    <property type="term" value="P:galactose metabolic process"/>
    <property type="evidence" value="ECO:0007669"/>
    <property type="project" value="UniProtKB-UniRule"/>
</dbReference>
<evidence type="ECO:0000256" key="4">
    <source>
        <dbReference type="ARBA" id="ARBA00022723"/>
    </source>
</evidence>
<evidence type="ECO:0000256" key="8">
    <source>
        <dbReference type="ARBA" id="ARBA00022842"/>
    </source>
</evidence>
<evidence type="ECO:0000259" key="13">
    <source>
        <dbReference type="Pfam" id="PF08544"/>
    </source>
</evidence>
<accession>A0A511N2P3</accession>
<dbReference type="OrthoDB" id="250531at2"/>
<dbReference type="PROSITE" id="PS00627">
    <property type="entry name" value="GHMP_KINASES_ATP"/>
    <property type="match status" value="1"/>
</dbReference>
<dbReference type="Gene3D" id="3.30.230.10">
    <property type="match status" value="1"/>
</dbReference>
<dbReference type="InterPro" id="IPR036554">
    <property type="entry name" value="GHMP_kinase_C_sf"/>
</dbReference>
<comment type="caution">
    <text evidence="15">The sequence shown here is derived from an EMBL/GenBank/DDBJ whole genome shotgun (WGS) entry which is preliminary data.</text>
</comment>
<dbReference type="PRINTS" id="PR00473">
    <property type="entry name" value="GALCTOKINASE"/>
</dbReference>
<feature type="domain" description="GHMP kinase C-terminal" evidence="13">
    <location>
        <begin position="263"/>
        <end position="336"/>
    </location>
</feature>
<evidence type="ECO:0000256" key="7">
    <source>
        <dbReference type="ARBA" id="ARBA00022840"/>
    </source>
</evidence>
<dbReference type="InterPro" id="IPR006206">
    <property type="entry name" value="Mevalonate/galactokinase"/>
</dbReference>
<dbReference type="InterPro" id="IPR019539">
    <property type="entry name" value="GalKase_N"/>
</dbReference>